<dbReference type="SUPFAM" id="SSF53474">
    <property type="entry name" value="alpha/beta-Hydrolases"/>
    <property type="match status" value="1"/>
</dbReference>
<sequence length="455" mass="50750">MLACCSLPSLAQDQRVPLSPRDRVLLDESFTLGIRWTPRLTKSIDGRKVVLGAVLFDGTLNDHLNVPRDERPTVVAHIKTRLQDDSSAQFVHYYKGAGTQDNPIVALADAAMGFTVKDTAEHAVEDVIAAIELLLTETQDADVRLLVSGFSRGGAAARHFMHLLERRWKTRGEERSSLRFYALIFDTVATGQENALLLQVPSSADLFYHFVSRDERRVFFKPIVDIQQDDLPNRIATIHLPGSHSDVGGSYIDGVGSEYLANIDALLMSMGLLQQRCVIVNGDARSQGKNDSRWVIERLLLFGAPNTKEAPASRKATFVYADPASSDISSNWTKRMHAMGFDDAFSIPRCTIQRGLLTPEFMVTRNPQGYEINSLPPINLPSSRIHVEDGHYFLTYTFDGIALSKIEVSEAVRNRIPEMQSAKLSLAVVEEPDGGHHFWWFVDDILVQRIGGTFR</sequence>
<name>A0A7R6TP76_9RHOO</name>
<dbReference type="PANTHER" id="PTHR33840">
    <property type="match status" value="1"/>
</dbReference>
<keyword evidence="3" id="KW-1185">Reference proteome</keyword>
<accession>A0A7R6TP76</accession>
<dbReference type="Proteomes" id="UP000463961">
    <property type="component" value="Chromosome"/>
</dbReference>
<dbReference type="InterPro" id="IPR018712">
    <property type="entry name" value="Tle1-like_cat"/>
</dbReference>
<evidence type="ECO:0000259" key="1">
    <source>
        <dbReference type="Pfam" id="PF09994"/>
    </source>
</evidence>
<dbReference type="PANTHER" id="PTHR33840:SF1">
    <property type="entry name" value="TLE1 PHOSPHOLIPASE DOMAIN-CONTAINING PROTEIN"/>
    <property type="match status" value="1"/>
</dbReference>
<evidence type="ECO:0000313" key="2">
    <source>
        <dbReference type="EMBL" id="BBU68769.1"/>
    </source>
</evidence>
<reference evidence="3" key="1">
    <citation type="submission" date="2020-01" db="EMBL/GenBank/DDBJ databases">
        <title>Phosphoaccumulans saitamaens gen. nov., sp. nov., a polyphosphate accumulating bacterium isolated from surface river water.</title>
        <authorList>
            <person name="Watanabe K."/>
            <person name="Suda W."/>
        </authorList>
    </citation>
    <scope>NUCLEOTIDE SEQUENCE [LARGE SCALE GENOMIC DNA]</scope>
    <source>
        <strain evidence="3">ICHIAU1</strain>
    </source>
</reference>
<feature type="domain" description="T6SS Phospholipase effector Tle1-like catalytic" evidence="1">
    <location>
        <begin position="54"/>
        <end position="166"/>
    </location>
</feature>
<dbReference type="InterPro" id="IPR029058">
    <property type="entry name" value="AB_hydrolase_fold"/>
</dbReference>
<dbReference type="AlphaFoldDB" id="A0A7R6TP76"/>
<organism evidence="2 3">
    <name type="scientific">Fluviibacter phosphoraccumulans</name>
    <dbReference type="NCBI Taxonomy" id="1751046"/>
    <lineage>
        <taxon>Bacteria</taxon>
        <taxon>Pseudomonadati</taxon>
        <taxon>Pseudomonadota</taxon>
        <taxon>Betaproteobacteria</taxon>
        <taxon>Rhodocyclales</taxon>
        <taxon>Fluviibacteraceae</taxon>
        <taxon>Fluviibacter</taxon>
    </lineage>
</organism>
<dbReference type="EMBL" id="AP022345">
    <property type="protein sequence ID" value="BBU68769.1"/>
    <property type="molecule type" value="Genomic_DNA"/>
</dbReference>
<gene>
    <name evidence="2" type="ORF">ICHIAU1_10520</name>
</gene>
<protein>
    <recommendedName>
        <fullName evidence="1">T6SS Phospholipase effector Tle1-like catalytic domain-containing protein</fullName>
    </recommendedName>
</protein>
<proteinExistence type="predicted"/>
<dbReference type="Pfam" id="PF09994">
    <property type="entry name" value="T6SS_Tle1-like_cat"/>
    <property type="match status" value="1"/>
</dbReference>
<evidence type="ECO:0000313" key="3">
    <source>
        <dbReference type="Proteomes" id="UP000463961"/>
    </source>
</evidence>